<dbReference type="SUPFAM" id="SSF46689">
    <property type="entry name" value="Homeodomain-like"/>
    <property type="match status" value="1"/>
</dbReference>
<gene>
    <name evidence="4" type="ORF">F7R91_41270</name>
</gene>
<feature type="DNA-binding region" description="H-T-H motif" evidence="2">
    <location>
        <begin position="31"/>
        <end position="50"/>
    </location>
</feature>
<dbReference type="AlphaFoldDB" id="A0A6H9UN05"/>
<name>A0A6H9UN05_9ACTN</name>
<feature type="domain" description="HTH tetR-type" evidence="3">
    <location>
        <begin position="8"/>
        <end position="68"/>
    </location>
</feature>
<dbReference type="EMBL" id="VZRB01000076">
    <property type="protein sequence ID" value="KAB1139045.1"/>
    <property type="molecule type" value="Genomic_DNA"/>
</dbReference>
<dbReference type="RefSeq" id="WP_150958955.1">
    <property type="nucleotide sequence ID" value="NZ_VZRB01000076.1"/>
</dbReference>
<evidence type="ECO:0000256" key="2">
    <source>
        <dbReference type="PROSITE-ProRule" id="PRU00335"/>
    </source>
</evidence>
<comment type="caution">
    <text evidence="4">The sequence shown here is derived from an EMBL/GenBank/DDBJ whole genome shotgun (WGS) entry which is preliminary data.</text>
</comment>
<dbReference type="PRINTS" id="PR00455">
    <property type="entry name" value="HTHTETR"/>
</dbReference>
<dbReference type="Proteomes" id="UP000442707">
    <property type="component" value="Unassembled WGS sequence"/>
</dbReference>
<dbReference type="Pfam" id="PF00440">
    <property type="entry name" value="TetR_N"/>
    <property type="match status" value="1"/>
</dbReference>
<dbReference type="GO" id="GO:0000976">
    <property type="term" value="F:transcription cis-regulatory region binding"/>
    <property type="evidence" value="ECO:0007669"/>
    <property type="project" value="TreeGrafter"/>
</dbReference>
<sequence length="214" mass="22485">MRSIPDDRTARAVIRDEALRLFAARGPELVTVRQIAEAAGVSAGLVVHHFGSKDGLRQEVDAYVLAAFDAMLGELTGEGGAQLLDPDIGASSLSEAFASHLPADSPLPSYLRRLLLSETDAGRLLFQRLFELSRAALEGLAAAGLAAPGREPAVRAAFLLANDLALFLLRDRLAEVLGTDPLSGDGMARWAPEVLSIYAGGLNASPQGEASQKG</sequence>
<reference evidence="4 5" key="1">
    <citation type="submission" date="2019-09" db="EMBL/GenBank/DDBJ databases">
        <title>Screening of Novel Bioactive Compounds from Soil-Associated.</title>
        <authorList>
            <person name="Zhao S."/>
        </authorList>
    </citation>
    <scope>NUCLEOTIDE SEQUENCE [LARGE SCALE GENOMIC DNA]</scope>
    <source>
        <strain evidence="4 5">HIT-DPA4</strain>
    </source>
</reference>
<evidence type="ECO:0000313" key="5">
    <source>
        <dbReference type="Proteomes" id="UP000442707"/>
    </source>
</evidence>
<dbReference type="InterPro" id="IPR050109">
    <property type="entry name" value="HTH-type_TetR-like_transc_reg"/>
</dbReference>
<evidence type="ECO:0000313" key="4">
    <source>
        <dbReference type="EMBL" id="KAB1139045.1"/>
    </source>
</evidence>
<dbReference type="PROSITE" id="PS50977">
    <property type="entry name" value="HTH_TETR_2"/>
    <property type="match status" value="1"/>
</dbReference>
<dbReference type="GO" id="GO:0003700">
    <property type="term" value="F:DNA-binding transcription factor activity"/>
    <property type="evidence" value="ECO:0007669"/>
    <property type="project" value="TreeGrafter"/>
</dbReference>
<dbReference type="PANTHER" id="PTHR30055">
    <property type="entry name" value="HTH-TYPE TRANSCRIPTIONAL REGULATOR RUTR"/>
    <property type="match status" value="1"/>
</dbReference>
<proteinExistence type="predicted"/>
<dbReference type="InterPro" id="IPR041484">
    <property type="entry name" value="TetR_C_25"/>
</dbReference>
<keyword evidence="5" id="KW-1185">Reference proteome</keyword>
<dbReference type="InterPro" id="IPR001647">
    <property type="entry name" value="HTH_TetR"/>
</dbReference>
<dbReference type="PANTHER" id="PTHR30055:SF146">
    <property type="entry name" value="HTH-TYPE TRANSCRIPTIONAL DUAL REGULATOR CECR"/>
    <property type="match status" value="1"/>
</dbReference>
<organism evidence="4 5">
    <name type="scientific">Streptomyces luteolifulvus</name>
    <dbReference type="NCBI Taxonomy" id="2615112"/>
    <lineage>
        <taxon>Bacteria</taxon>
        <taxon>Bacillati</taxon>
        <taxon>Actinomycetota</taxon>
        <taxon>Actinomycetes</taxon>
        <taxon>Kitasatosporales</taxon>
        <taxon>Streptomycetaceae</taxon>
        <taxon>Streptomyces</taxon>
    </lineage>
</organism>
<protein>
    <submittedName>
        <fullName evidence="4">TetR/AcrR family transcriptional regulator</fullName>
    </submittedName>
</protein>
<accession>A0A6H9UN05</accession>
<dbReference type="Pfam" id="PF17933">
    <property type="entry name" value="TetR_C_25"/>
    <property type="match status" value="1"/>
</dbReference>
<keyword evidence="1 2" id="KW-0238">DNA-binding</keyword>
<dbReference type="Gene3D" id="1.10.357.10">
    <property type="entry name" value="Tetracycline Repressor, domain 2"/>
    <property type="match status" value="1"/>
</dbReference>
<dbReference type="InterPro" id="IPR009057">
    <property type="entry name" value="Homeodomain-like_sf"/>
</dbReference>
<evidence type="ECO:0000259" key="3">
    <source>
        <dbReference type="PROSITE" id="PS50977"/>
    </source>
</evidence>
<evidence type="ECO:0000256" key="1">
    <source>
        <dbReference type="ARBA" id="ARBA00023125"/>
    </source>
</evidence>